<dbReference type="GO" id="GO:0003254">
    <property type="term" value="P:regulation of membrane depolarization"/>
    <property type="evidence" value="ECO:0007669"/>
    <property type="project" value="TreeGrafter"/>
</dbReference>
<dbReference type="CDD" id="cd00038">
    <property type="entry name" value="CAP_ED"/>
    <property type="match status" value="1"/>
</dbReference>
<gene>
    <name evidence="3" type="ORF">PSYICH_LOCUS10525</name>
</gene>
<dbReference type="Gene3D" id="1.10.287.630">
    <property type="entry name" value="Helix hairpin bin"/>
    <property type="match status" value="1"/>
</dbReference>
<accession>A0A9P0D4X4</accession>
<dbReference type="InterPro" id="IPR000595">
    <property type="entry name" value="cNMP-bd_dom"/>
</dbReference>
<dbReference type="OrthoDB" id="2021138at2759"/>
<keyword evidence="1" id="KW-0812">Transmembrane</keyword>
<reference evidence="3" key="1">
    <citation type="submission" date="2022-01" db="EMBL/GenBank/DDBJ databases">
        <authorList>
            <person name="King R."/>
        </authorList>
    </citation>
    <scope>NUCLEOTIDE SEQUENCE</scope>
</reference>
<dbReference type="SMART" id="SM00100">
    <property type="entry name" value="cNMP"/>
    <property type="match status" value="1"/>
</dbReference>
<organism evidence="3 4">
    <name type="scientific">Psylliodes chrysocephalus</name>
    <dbReference type="NCBI Taxonomy" id="3402493"/>
    <lineage>
        <taxon>Eukaryota</taxon>
        <taxon>Metazoa</taxon>
        <taxon>Ecdysozoa</taxon>
        <taxon>Arthropoda</taxon>
        <taxon>Hexapoda</taxon>
        <taxon>Insecta</taxon>
        <taxon>Pterygota</taxon>
        <taxon>Neoptera</taxon>
        <taxon>Endopterygota</taxon>
        <taxon>Coleoptera</taxon>
        <taxon>Polyphaga</taxon>
        <taxon>Cucujiformia</taxon>
        <taxon>Chrysomeloidea</taxon>
        <taxon>Chrysomelidae</taxon>
        <taxon>Galerucinae</taxon>
        <taxon>Alticini</taxon>
        <taxon>Psylliodes</taxon>
    </lineage>
</organism>
<evidence type="ECO:0000256" key="1">
    <source>
        <dbReference type="SAM" id="Phobius"/>
    </source>
</evidence>
<evidence type="ECO:0000259" key="2">
    <source>
        <dbReference type="PROSITE" id="PS50042"/>
    </source>
</evidence>
<dbReference type="GO" id="GO:0098855">
    <property type="term" value="C:HCN channel complex"/>
    <property type="evidence" value="ECO:0007669"/>
    <property type="project" value="TreeGrafter"/>
</dbReference>
<keyword evidence="4" id="KW-1185">Reference proteome</keyword>
<protein>
    <recommendedName>
        <fullName evidence="2">Cyclic nucleotide-binding domain-containing protein</fullName>
    </recommendedName>
</protein>
<name>A0A9P0D4X4_9CUCU</name>
<feature type="domain" description="Cyclic nucleotide-binding" evidence="2">
    <location>
        <begin position="401"/>
        <end position="519"/>
    </location>
</feature>
<dbReference type="Proteomes" id="UP001153636">
    <property type="component" value="Chromosome 4"/>
</dbReference>
<dbReference type="Gene3D" id="2.60.120.10">
    <property type="entry name" value="Jelly Rolls"/>
    <property type="match status" value="1"/>
</dbReference>
<dbReference type="InterPro" id="IPR051413">
    <property type="entry name" value="K/Na_HCN_channel"/>
</dbReference>
<evidence type="ECO:0000313" key="3">
    <source>
        <dbReference type="EMBL" id="CAH1109931.1"/>
    </source>
</evidence>
<dbReference type="InterPro" id="IPR014710">
    <property type="entry name" value="RmlC-like_jellyroll"/>
</dbReference>
<evidence type="ECO:0000313" key="4">
    <source>
        <dbReference type="Proteomes" id="UP001153636"/>
    </source>
</evidence>
<keyword evidence="1" id="KW-0472">Membrane</keyword>
<feature type="transmembrane region" description="Helical" evidence="1">
    <location>
        <begin position="117"/>
        <end position="139"/>
    </location>
</feature>
<feature type="transmembrane region" description="Helical" evidence="1">
    <location>
        <begin position="215"/>
        <end position="240"/>
    </location>
</feature>
<dbReference type="GO" id="GO:0005249">
    <property type="term" value="F:voltage-gated potassium channel activity"/>
    <property type="evidence" value="ECO:0007669"/>
    <property type="project" value="TreeGrafter"/>
</dbReference>
<dbReference type="AlphaFoldDB" id="A0A9P0D4X4"/>
<dbReference type="PANTHER" id="PTHR45689">
    <property type="entry name" value="I[[H]] CHANNEL, ISOFORM E"/>
    <property type="match status" value="1"/>
</dbReference>
<dbReference type="GO" id="GO:0035725">
    <property type="term" value="P:sodium ion transmembrane transport"/>
    <property type="evidence" value="ECO:0007669"/>
    <property type="project" value="TreeGrafter"/>
</dbReference>
<dbReference type="SUPFAM" id="SSF51206">
    <property type="entry name" value="cAMP-binding domain-like"/>
    <property type="match status" value="1"/>
</dbReference>
<keyword evidence="1" id="KW-1133">Transmembrane helix</keyword>
<sequence>MNVPYNEHNCKLIKGNPVISLLRPLHPGASRLQRFARALKTYILLDLDDYRCNKFFTHPSLSRAELKRHANGPYHYIIHPFSKISKYVQRIFFLVLTHRCIFDILNKDKPTIIQYTCYIRDIINCFIMMCFFMTGYVNYSTREVFIQPSKIRKHYLKTYFLVDLYLATDEFYWMLPLDDMAIVCKIVSKILYVVRFKSIDDTVDSTLNSLGFGKNTVFILFHFWAIMVCLHIFTELIYWIPTQIYISDNIYPNTSWVFRENLSFHEYTIDTYAKSFLIVLSYFLGAAYNDYVREPNEQLLLAVLTFTGRFYVLIIIAKVLSLFGHSDISQSDYENRLYQLCNYMRTMKVPEHLQSKIIDRLKYNYQKKFFDEKELLSIFTEQIKTEIFLYGARNLVNNNTILGYLPKHELAKLFVYMKSQIFDPDELIQHYKSKQRFVFFISSGTVACYTKEGLEFLHLKDGDIFGMLNLQPKLDALSSVTYVATEMTEIYFVHYKYLKLAFADRSEYLKYFNEIRTERIKIMERLKKLTKSGQRIIFDLKRGVLLEKPKRRYMAD</sequence>
<feature type="transmembrane region" description="Helical" evidence="1">
    <location>
        <begin position="299"/>
        <end position="323"/>
    </location>
</feature>
<proteinExistence type="predicted"/>
<dbReference type="PROSITE" id="PS50042">
    <property type="entry name" value="CNMP_BINDING_3"/>
    <property type="match status" value="1"/>
</dbReference>
<dbReference type="PANTHER" id="PTHR45689:SF14">
    <property type="entry name" value="CYCLIC NUCLEOTIDE-GATED CATION CHANNEL SUBUNIT A-LIKE PROTEIN"/>
    <property type="match status" value="1"/>
</dbReference>
<dbReference type="InterPro" id="IPR018490">
    <property type="entry name" value="cNMP-bd_dom_sf"/>
</dbReference>
<dbReference type="EMBL" id="OV651816">
    <property type="protein sequence ID" value="CAH1109931.1"/>
    <property type="molecule type" value="Genomic_DNA"/>
</dbReference>